<feature type="repeat" description="PPR" evidence="2">
    <location>
        <begin position="39"/>
        <end position="73"/>
    </location>
</feature>
<reference evidence="3" key="1">
    <citation type="submission" date="2021-02" db="EMBL/GenBank/DDBJ databases">
        <title>First Annotated Genome of the Yellow-green Alga Tribonema minus.</title>
        <authorList>
            <person name="Mahan K.M."/>
        </authorList>
    </citation>
    <scope>NUCLEOTIDE SEQUENCE</scope>
    <source>
        <strain evidence="3">UTEX B ZZ1240</strain>
    </source>
</reference>
<dbReference type="PANTHER" id="PTHR47447">
    <property type="entry name" value="OS03G0856100 PROTEIN"/>
    <property type="match status" value="1"/>
</dbReference>
<evidence type="ECO:0000313" key="3">
    <source>
        <dbReference type="EMBL" id="KAG5188157.1"/>
    </source>
</evidence>
<dbReference type="PANTHER" id="PTHR47447:SF17">
    <property type="entry name" value="OS12G0638900 PROTEIN"/>
    <property type="match status" value="1"/>
</dbReference>
<proteinExistence type="predicted"/>
<feature type="repeat" description="PPR" evidence="2">
    <location>
        <begin position="4"/>
        <end position="38"/>
    </location>
</feature>
<organism evidence="3 4">
    <name type="scientific">Tribonema minus</name>
    <dbReference type="NCBI Taxonomy" id="303371"/>
    <lineage>
        <taxon>Eukaryota</taxon>
        <taxon>Sar</taxon>
        <taxon>Stramenopiles</taxon>
        <taxon>Ochrophyta</taxon>
        <taxon>PX clade</taxon>
        <taxon>Xanthophyceae</taxon>
        <taxon>Tribonematales</taxon>
        <taxon>Tribonemataceae</taxon>
        <taxon>Tribonema</taxon>
    </lineage>
</organism>
<evidence type="ECO:0000313" key="4">
    <source>
        <dbReference type="Proteomes" id="UP000664859"/>
    </source>
</evidence>
<evidence type="ECO:0008006" key="5">
    <source>
        <dbReference type="Google" id="ProtNLM"/>
    </source>
</evidence>
<dbReference type="AlphaFoldDB" id="A0A836CJ97"/>
<dbReference type="InterPro" id="IPR011990">
    <property type="entry name" value="TPR-like_helical_dom_sf"/>
</dbReference>
<dbReference type="InterPro" id="IPR002885">
    <property type="entry name" value="PPR_rpt"/>
</dbReference>
<dbReference type="EMBL" id="JAFCMP010000076">
    <property type="protein sequence ID" value="KAG5188157.1"/>
    <property type="molecule type" value="Genomic_DNA"/>
</dbReference>
<dbReference type="OrthoDB" id="185373at2759"/>
<evidence type="ECO:0000256" key="1">
    <source>
        <dbReference type="ARBA" id="ARBA00022737"/>
    </source>
</evidence>
<feature type="repeat" description="PPR" evidence="2">
    <location>
        <begin position="74"/>
        <end position="108"/>
    </location>
</feature>
<keyword evidence="1" id="KW-0677">Repeat</keyword>
<gene>
    <name evidence="3" type="ORF">JKP88DRAFT_135764</name>
</gene>
<feature type="non-terminal residue" evidence="3">
    <location>
        <position position="161"/>
    </location>
</feature>
<feature type="non-terminal residue" evidence="3">
    <location>
        <position position="1"/>
    </location>
</feature>
<dbReference type="Pfam" id="PF13812">
    <property type="entry name" value="PPR_3"/>
    <property type="match status" value="1"/>
</dbReference>
<sequence length="161" mass="17724">IKPTVQSWNVLLDAIGRAGQAAEMMAWYGKMCQTGEQPDVYTMTILLDHVGAAGELSVAEGIWRAMRNRQLEPDVYCYNALINCYATAKDPRKAEEVLAEMVQSATIKPNAITFTSVMKAYIKVQRLDDAEHVISRMRAAGVQPSLPAWKSIIHAADALGD</sequence>
<dbReference type="Pfam" id="PF13041">
    <property type="entry name" value="PPR_2"/>
    <property type="match status" value="1"/>
</dbReference>
<name>A0A836CJ97_9STRA</name>
<comment type="caution">
    <text evidence="3">The sequence shown here is derived from an EMBL/GenBank/DDBJ whole genome shotgun (WGS) entry which is preliminary data.</text>
</comment>
<dbReference type="PROSITE" id="PS51375">
    <property type="entry name" value="PPR"/>
    <property type="match status" value="4"/>
</dbReference>
<keyword evidence="4" id="KW-1185">Reference proteome</keyword>
<dbReference type="NCBIfam" id="TIGR00756">
    <property type="entry name" value="PPR"/>
    <property type="match status" value="3"/>
</dbReference>
<protein>
    <recommendedName>
        <fullName evidence="5">Pentatricopeptide repeat-containing protein</fullName>
    </recommendedName>
</protein>
<dbReference type="Gene3D" id="1.25.40.10">
    <property type="entry name" value="Tetratricopeptide repeat domain"/>
    <property type="match status" value="2"/>
</dbReference>
<evidence type="ECO:0000256" key="2">
    <source>
        <dbReference type="PROSITE-ProRule" id="PRU00708"/>
    </source>
</evidence>
<feature type="repeat" description="PPR" evidence="2">
    <location>
        <begin position="110"/>
        <end position="144"/>
    </location>
</feature>
<dbReference type="Proteomes" id="UP000664859">
    <property type="component" value="Unassembled WGS sequence"/>
</dbReference>
<accession>A0A836CJ97</accession>